<dbReference type="InterPro" id="IPR039498">
    <property type="entry name" value="NTP_transf_5"/>
</dbReference>
<dbReference type="SUPFAM" id="SSF53474">
    <property type="entry name" value="alpha/beta-Hydrolases"/>
    <property type="match status" value="1"/>
</dbReference>
<comment type="caution">
    <text evidence="2">The sequence shown here is derived from an EMBL/GenBank/DDBJ whole genome shotgun (WGS) entry which is preliminary data.</text>
</comment>
<evidence type="ECO:0000256" key="1">
    <source>
        <dbReference type="SAM" id="MobiDB-lite"/>
    </source>
</evidence>
<proteinExistence type="predicted"/>
<keyword evidence="3" id="KW-1185">Reference proteome</keyword>
<reference evidence="2 3" key="1">
    <citation type="submission" date="2023-07" db="EMBL/GenBank/DDBJ databases">
        <title>Sequencing the genomes of 1000 actinobacteria strains.</title>
        <authorList>
            <person name="Klenk H.-P."/>
        </authorList>
    </citation>
    <scope>NUCLEOTIDE SEQUENCE [LARGE SCALE GENOMIC DNA]</scope>
    <source>
        <strain evidence="2 3">DSM 41600</strain>
    </source>
</reference>
<dbReference type="Proteomes" id="UP001234880">
    <property type="component" value="Unassembled WGS sequence"/>
</dbReference>
<dbReference type="Gene3D" id="3.40.50.1820">
    <property type="entry name" value="alpha/beta hydrolase"/>
    <property type="match status" value="1"/>
</dbReference>
<evidence type="ECO:0000313" key="3">
    <source>
        <dbReference type="Proteomes" id="UP001234880"/>
    </source>
</evidence>
<feature type="region of interest" description="Disordered" evidence="1">
    <location>
        <begin position="332"/>
        <end position="373"/>
    </location>
</feature>
<dbReference type="InterPro" id="IPR029058">
    <property type="entry name" value="AB_hydrolase_fold"/>
</dbReference>
<evidence type="ECO:0000313" key="2">
    <source>
        <dbReference type="EMBL" id="MDP9615738.1"/>
    </source>
</evidence>
<protein>
    <recommendedName>
        <fullName evidence="4">Alpha/beta hydrolase</fullName>
    </recommendedName>
</protein>
<feature type="compositionally biased region" description="Low complexity" evidence="1">
    <location>
        <begin position="364"/>
        <end position="373"/>
    </location>
</feature>
<accession>A0ABT9L4U5</accession>
<evidence type="ECO:0008006" key="4">
    <source>
        <dbReference type="Google" id="ProtNLM"/>
    </source>
</evidence>
<organism evidence="2 3">
    <name type="scientific">Streptomyces demainii</name>
    <dbReference type="NCBI Taxonomy" id="588122"/>
    <lineage>
        <taxon>Bacteria</taxon>
        <taxon>Bacillati</taxon>
        <taxon>Actinomycetota</taxon>
        <taxon>Actinomycetes</taxon>
        <taxon>Kitasatosporales</taxon>
        <taxon>Streptomycetaceae</taxon>
        <taxon>Streptomyces</taxon>
    </lineage>
</organism>
<sequence length="603" mass="63638">MRLKEALLRGQGREEFDELDSFLLGTVGGRAPGFPAAGSDALYERAEHRRVAHLLHSRAGREASGGIEVNRRFSRVMFDHNLRTWEEIAGAFADAGIRVAGVKGLFLGALLRRTADQARVTTDLDLLVDGRSLDAAMEVLASLGFVSGLDIKDHAFLRMSSRAIRELEAQQGSYGQVAPMARLLKLPEMDPVAEDIGRWLPGRKLVRTSAGVRSLSVVDLHFDMGHRDASGARHAIPAGELLDSAVTVRHGGTDVRTLDHATMTWLLCYRAYCDIALFGERRLKLFADITDLIRRGGWPSGAVEAAVARYPFIARPIEETLRFLREECAVDPGAWRDPGPRQTPGSRRDSVVQRDPAPPPATPATPATPDTPATVRGTVLVCHGWGSEPGSSPWVGRLSGRLARRGMAVVELAPFAAAGDVPGLSEVAETLRERVEVARKDTGGAPVGLIGVSLGSAAALAAVAGGAAVDFLVTVGTVASADVGVTADGGPRELLARYGGGAGDDERVPFLTGQVRLGFLRDLVACAGGTDLSAVASPVLVLSGGTDNEWRLRDAATVAAHAEARGDGSARRDFPAGNHTLDNAAVGTASAVLSWLTALGVLG</sequence>
<gene>
    <name evidence="2" type="ORF">JOF35_008076</name>
</gene>
<name>A0ABT9L4U5_9ACTN</name>
<dbReference type="Pfam" id="PF14907">
    <property type="entry name" value="NTP_transf_5"/>
    <property type="match status" value="1"/>
</dbReference>
<dbReference type="EMBL" id="JAURUE010000002">
    <property type="protein sequence ID" value="MDP9615738.1"/>
    <property type="molecule type" value="Genomic_DNA"/>
</dbReference>
<dbReference type="RefSeq" id="WP_307112153.1">
    <property type="nucleotide sequence ID" value="NZ_JAURUE010000002.1"/>
</dbReference>